<keyword evidence="3" id="KW-1185">Reference proteome</keyword>
<evidence type="ECO:0000256" key="1">
    <source>
        <dbReference type="SAM" id="MobiDB-lite"/>
    </source>
</evidence>
<name>F9XR90_ZYMTI</name>
<feature type="region of interest" description="Disordered" evidence="1">
    <location>
        <begin position="85"/>
        <end position="165"/>
    </location>
</feature>
<dbReference type="GeneID" id="13399930"/>
<dbReference type="RefSeq" id="XP_003847241.1">
    <property type="nucleotide sequence ID" value="XM_003847193.1"/>
</dbReference>
<reference evidence="2 3" key="1">
    <citation type="journal article" date="2011" name="PLoS Genet.">
        <title>Finished genome of the fungal wheat pathogen Mycosphaerella graminicola reveals dispensome structure, chromosome plasticity, and stealth pathogenesis.</title>
        <authorList>
            <person name="Goodwin S.B."/>
            <person name="Ben M'barek S."/>
            <person name="Dhillon B."/>
            <person name="Wittenberg A.H.J."/>
            <person name="Crane C.F."/>
            <person name="Hane J.K."/>
            <person name="Foster A.J."/>
            <person name="Van der Lee T.A.J."/>
            <person name="Grimwood J."/>
            <person name="Aerts A."/>
            <person name="Antoniw J."/>
            <person name="Bailey A."/>
            <person name="Bluhm B."/>
            <person name="Bowler J."/>
            <person name="Bristow J."/>
            <person name="van der Burgt A."/>
            <person name="Canto-Canche B."/>
            <person name="Churchill A.C.L."/>
            <person name="Conde-Ferraez L."/>
            <person name="Cools H.J."/>
            <person name="Coutinho P.M."/>
            <person name="Csukai M."/>
            <person name="Dehal P."/>
            <person name="De Wit P."/>
            <person name="Donzelli B."/>
            <person name="van de Geest H.C."/>
            <person name="van Ham R.C.H.J."/>
            <person name="Hammond-Kosack K.E."/>
            <person name="Henrissat B."/>
            <person name="Kilian A."/>
            <person name="Kobayashi A.K."/>
            <person name="Koopmann E."/>
            <person name="Kourmpetis Y."/>
            <person name="Kuzniar A."/>
            <person name="Lindquist E."/>
            <person name="Lombard V."/>
            <person name="Maliepaard C."/>
            <person name="Martins N."/>
            <person name="Mehrabi R."/>
            <person name="Nap J.P.H."/>
            <person name="Ponomarenko A."/>
            <person name="Rudd J.J."/>
            <person name="Salamov A."/>
            <person name="Schmutz J."/>
            <person name="Schouten H.J."/>
            <person name="Shapiro H."/>
            <person name="Stergiopoulos I."/>
            <person name="Torriani S.F.F."/>
            <person name="Tu H."/>
            <person name="de Vries R.P."/>
            <person name="Waalwijk C."/>
            <person name="Ware S.B."/>
            <person name="Wiebenga A."/>
            <person name="Zwiers L.-H."/>
            <person name="Oliver R.P."/>
            <person name="Grigoriev I.V."/>
            <person name="Kema G.H.J."/>
        </authorList>
    </citation>
    <scope>NUCLEOTIDE SEQUENCE [LARGE SCALE GENOMIC DNA]</scope>
    <source>
        <strain evidence="3">CBS 115943 / IPO323</strain>
    </source>
</reference>
<dbReference type="KEGG" id="ztr:MYCGRDRAFT_97749"/>
<feature type="compositionally biased region" description="Basic and acidic residues" evidence="1">
    <location>
        <begin position="85"/>
        <end position="99"/>
    </location>
</feature>
<dbReference type="EMBL" id="CM001211">
    <property type="protein sequence ID" value="EGP82217.1"/>
    <property type="molecule type" value="Genomic_DNA"/>
</dbReference>
<dbReference type="eggNOG" id="ENOG502RNN9">
    <property type="taxonomic scope" value="Eukaryota"/>
</dbReference>
<accession>F9XR90</accession>
<evidence type="ECO:0000313" key="2">
    <source>
        <dbReference type="EMBL" id="EGP82217.1"/>
    </source>
</evidence>
<dbReference type="AlphaFoldDB" id="F9XR90"/>
<sequence length="324" mass="36001">MKPTWPRRSAAWRRAKTAQAEANWNLWNESGKYCQLGSIWSLQDAGSGHWRPDGYTTRAHAYPLLPPKLNHTTQGGYQVIRGLKDQRLPSRHEKLRPDAPTEPPSHCNMDVRRSRSSSGPLRTHDPATRNQALEARVSRPKMAAAKSGAESMLRTPAVDQSRTGRLSEEQSTTACEESKSTCATCQHVLCKCRSYGPGLVRSSPEPDDEDLCLCFPCILSYLGRYIEASSERQCYPELQAKGFSQEQQLAIAEEWYWISVERHTAIQDYLHGVGILGDGCAWRPPPVSALTMRPRSPPASLSTMRSGVGVVVEQNGLPKKSGCK</sequence>
<gene>
    <name evidence="2" type="ORF">MYCGRDRAFT_97749</name>
</gene>
<protein>
    <submittedName>
        <fullName evidence="2">Uncharacterized protein</fullName>
    </submittedName>
</protein>
<dbReference type="HOGENOM" id="CLU_858448_0_0_1"/>
<dbReference type="InParanoid" id="F9XR90"/>
<proteinExistence type="predicted"/>
<dbReference type="Proteomes" id="UP000008062">
    <property type="component" value="Chromosome 16"/>
</dbReference>
<evidence type="ECO:0000313" key="3">
    <source>
        <dbReference type="Proteomes" id="UP000008062"/>
    </source>
</evidence>
<dbReference type="OrthoDB" id="3621149at2759"/>
<organism evidence="2 3">
    <name type="scientific">Zymoseptoria tritici (strain CBS 115943 / IPO323)</name>
    <name type="common">Speckled leaf blotch fungus</name>
    <name type="synonym">Septoria tritici</name>
    <dbReference type="NCBI Taxonomy" id="336722"/>
    <lineage>
        <taxon>Eukaryota</taxon>
        <taxon>Fungi</taxon>
        <taxon>Dikarya</taxon>
        <taxon>Ascomycota</taxon>
        <taxon>Pezizomycotina</taxon>
        <taxon>Dothideomycetes</taxon>
        <taxon>Dothideomycetidae</taxon>
        <taxon>Mycosphaerellales</taxon>
        <taxon>Mycosphaerellaceae</taxon>
        <taxon>Zymoseptoria</taxon>
    </lineage>
</organism>